<feature type="region of interest" description="Disordered" evidence="7">
    <location>
        <begin position="1"/>
        <end position="23"/>
    </location>
</feature>
<dbReference type="InterPro" id="IPR009056">
    <property type="entry name" value="Cyt_c-like_dom"/>
</dbReference>
<sequence length="126" mass="13952">MRVPPAARKSPPQPSPIRGEGAGSGQWRVIALATTTLVLLGLGSSTHAAEVRDLIKECAFCHGDAGVAKDKDVPHLAGQQRDYLYNQLQAFHSGKRPHKEMRYMSRHMTEQEMRAIADYYASLPPR</sequence>
<protein>
    <submittedName>
        <fullName evidence="9">Cytochrome c</fullName>
    </submittedName>
</protein>
<dbReference type="AlphaFoldDB" id="A0A345ZWQ0"/>
<keyword evidence="3 6" id="KW-0479">Metal-binding</keyword>
<dbReference type="GO" id="GO:0046872">
    <property type="term" value="F:metal ion binding"/>
    <property type="evidence" value="ECO:0007669"/>
    <property type="project" value="UniProtKB-KW"/>
</dbReference>
<dbReference type="InterPro" id="IPR050597">
    <property type="entry name" value="Cytochrome_c_Oxidase_Subunit"/>
</dbReference>
<organism evidence="9 10">
    <name type="scientific">Pseudolabrys taiwanensis</name>
    <dbReference type="NCBI Taxonomy" id="331696"/>
    <lineage>
        <taxon>Bacteria</taxon>
        <taxon>Pseudomonadati</taxon>
        <taxon>Pseudomonadota</taxon>
        <taxon>Alphaproteobacteria</taxon>
        <taxon>Hyphomicrobiales</taxon>
        <taxon>Xanthobacteraceae</taxon>
        <taxon>Pseudolabrys</taxon>
    </lineage>
</organism>
<evidence type="ECO:0000256" key="3">
    <source>
        <dbReference type="ARBA" id="ARBA00022723"/>
    </source>
</evidence>
<dbReference type="GO" id="GO:0020037">
    <property type="term" value="F:heme binding"/>
    <property type="evidence" value="ECO:0007669"/>
    <property type="project" value="InterPro"/>
</dbReference>
<evidence type="ECO:0000256" key="7">
    <source>
        <dbReference type="SAM" id="MobiDB-lite"/>
    </source>
</evidence>
<dbReference type="GO" id="GO:0009055">
    <property type="term" value="F:electron transfer activity"/>
    <property type="evidence" value="ECO:0007669"/>
    <property type="project" value="InterPro"/>
</dbReference>
<keyword evidence="10" id="KW-1185">Reference proteome</keyword>
<reference evidence="9 10" key="1">
    <citation type="submission" date="2018-07" db="EMBL/GenBank/DDBJ databases">
        <authorList>
            <person name="Quirk P.G."/>
            <person name="Krulwich T.A."/>
        </authorList>
    </citation>
    <scope>NUCLEOTIDE SEQUENCE [LARGE SCALE GENOMIC DNA]</scope>
    <source>
        <strain evidence="9 10">CC-BB4</strain>
    </source>
</reference>
<keyword evidence="1" id="KW-0813">Transport</keyword>
<dbReference type="PANTHER" id="PTHR33751:SF9">
    <property type="entry name" value="CYTOCHROME C4"/>
    <property type="match status" value="1"/>
</dbReference>
<evidence type="ECO:0000256" key="2">
    <source>
        <dbReference type="ARBA" id="ARBA00022617"/>
    </source>
</evidence>
<dbReference type="Pfam" id="PF00034">
    <property type="entry name" value="Cytochrom_C"/>
    <property type="match status" value="1"/>
</dbReference>
<proteinExistence type="predicted"/>
<dbReference type="EMBL" id="CP031417">
    <property type="protein sequence ID" value="AXK81347.1"/>
    <property type="molecule type" value="Genomic_DNA"/>
</dbReference>
<name>A0A345ZWQ0_9HYPH</name>
<evidence type="ECO:0000313" key="9">
    <source>
        <dbReference type="EMBL" id="AXK81347.1"/>
    </source>
</evidence>
<dbReference type="PANTHER" id="PTHR33751">
    <property type="entry name" value="CBB3-TYPE CYTOCHROME C OXIDASE SUBUNIT FIXP"/>
    <property type="match status" value="1"/>
</dbReference>
<dbReference type="KEGG" id="ptaw:DW352_12995"/>
<evidence type="ECO:0000256" key="6">
    <source>
        <dbReference type="PROSITE-ProRule" id="PRU00433"/>
    </source>
</evidence>
<evidence type="ECO:0000256" key="4">
    <source>
        <dbReference type="ARBA" id="ARBA00022982"/>
    </source>
</evidence>
<evidence type="ECO:0000259" key="8">
    <source>
        <dbReference type="PROSITE" id="PS51007"/>
    </source>
</evidence>
<accession>A0A345ZWQ0</accession>
<dbReference type="Proteomes" id="UP000254889">
    <property type="component" value="Chromosome"/>
</dbReference>
<dbReference type="SUPFAM" id="SSF46626">
    <property type="entry name" value="Cytochrome c"/>
    <property type="match status" value="1"/>
</dbReference>
<evidence type="ECO:0000256" key="5">
    <source>
        <dbReference type="ARBA" id="ARBA00023004"/>
    </source>
</evidence>
<evidence type="ECO:0000256" key="1">
    <source>
        <dbReference type="ARBA" id="ARBA00022448"/>
    </source>
</evidence>
<feature type="domain" description="Cytochrome c" evidence="8">
    <location>
        <begin position="43"/>
        <end position="124"/>
    </location>
</feature>
<keyword evidence="2 6" id="KW-0349">Heme</keyword>
<dbReference type="PROSITE" id="PS51007">
    <property type="entry name" value="CYTC"/>
    <property type="match status" value="1"/>
</dbReference>
<keyword evidence="5 6" id="KW-0408">Iron</keyword>
<dbReference type="OrthoDB" id="9808603at2"/>
<evidence type="ECO:0000313" key="10">
    <source>
        <dbReference type="Proteomes" id="UP000254889"/>
    </source>
</evidence>
<gene>
    <name evidence="9" type="ORF">DW352_12995</name>
</gene>
<dbReference type="InterPro" id="IPR036909">
    <property type="entry name" value="Cyt_c-like_dom_sf"/>
</dbReference>
<dbReference type="Gene3D" id="1.10.760.10">
    <property type="entry name" value="Cytochrome c-like domain"/>
    <property type="match status" value="1"/>
</dbReference>
<keyword evidence="4" id="KW-0249">Electron transport</keyword>